<sequence length="265" mass="29259">MEAAVVQIVIRRWTLLLVWKKRTKERKDTGSKAEEERELSSLGLTTRLAPFRVILVLGMDLGQVSNKEAYNLLSIDTSTLSLPSTPVYSTTFPNTRPVPDPPSLPSLSSLTGRFRRPKTAPGPSAQGQMSNCSYPSAPHPIRLVDPPKSRLKGRPSTGSDRITFPTSRSGDGGLLTNQSSDSTRHSLKLFPRTKSAAMSTRASVDELKSDFNCLSREEQQKLSPIAHKQAGSYGWKGKWNVDNMEVVIQKLRGLKRSECRKSGLP</sequence>
<keyword evidence="3" id="KW-1185">Reference proteome</keyword>
<name>A0A4S8LTP1_DENBC</name>
<protein>
    <submittedName>
        <fullName evidence="2">Uncharacterized protein</fullName>
    </submittedName>
</protein>
<feature type="region of interest" description="Disordered" evidence="1">
    <location>
        <begin position="91"/>
        <end position="184"/>
    </location>
</feature>
<dbReference type="Proteomes" id="UP000297245">
    <property type="component" value="Unassembled WGS sequence"/>
</dbReference>
<gene>
    <name evidence="2" type="ORF">K435DRAFT_800154</name>
</gene>
<evidence type="ECO:0000313" key="2">
    <source>
        <dbReference type="EMBL" id="THU92874.1"/>
    </source>
</evidence>
<evidence type="ECO:0000313" key="3">
    <source>
        <dbReference type="Proteomes" id="UP000297245"/>
    </source>
</evidence>
<proteinExistence type="predicted"/>
<reference evidence="2 3" key="1">
    <citation type="journal article" date="2019" name="Nat. Ecol. Evol.">
        <title>Megaphylogeny resolves global patterns of mushroom evolution.</title>
        <authorList>
            <person name="Varga T."/>
            <person name="Krizsan K."/>
            <person name="Foldi C."/>
            <person name="Dima B."/>
            <person name="Sanchez-Garcia M."/>
            <person name="Sanchez-Ramirez S."/>
            <person name="Szollosi G.J."/>
            <person name="Szarkandi J.G."/>
            <person name="Papp V."/>
            <person name="Albert L."/>
            <person name="Andreopoulos W."/>
            <person name="Angelini C."/>
            <person name="Antonin V."/>
            <person name="Barry K.W."/>
            <person name="Bougher N.L."/>
            <person name="Buchanan P."/>
            <person name="Buyck B."/>
            <person name="Bense V."/>
            <person name="Catcheside P."/>
            <person name="Chovatia M."/>
            <person name="Cooper J."/>
            <person name="Damon W."/>
            <person name="Desjardin D."/>
            <person name="Finy P."/>
            <person name="Geml J."/>
            <person name="Haridas S."/>
            <person name="Hughes K."/>
            <person name="Justo A."/>
            <person name="Karasinski D."/>
            <person name="Kautmanova I."/>
            <person name="Kiss B."/>
            <person name="Kocsube S."/>
            <person name="Kotiranta H."/>
            <person name="LaButti K.M."/>
            <person name="Lechner B.E."/>
            <person name="Liimatainen K."/>
            <person name="Lipzen A."/>
            <person name="Lukacs Z."/>
            <person name="Mihaltcheva S."/>
            <person name="Morgado L.N."/>
            <person name="Niskanen T."/>
            <person name="Noordeloos M.E."/>
            <person name="Ohm R.A."/>
            <person name="Ortiz-Santana B."/>
            <person name="Ovrebo C."/>
            <person name="Racz N."/>
            <person name="Riley R."/>
            <person name="Savchenko A."/>
            <person name="Shiryaev A."/>
            <person name="Soop K."/>
            <person name="Spirin V."/>
            <person name="Szebenyi C."/>
            <person name="Tomsovsky M."/>
            <person name="Tulloss R.E."/>
            <person name="Uehling J."/>
            <person name="Grigoriev I.V."/>
            <person name="Vagvolgyi C."/>
            <person name="Papp T."/>
            <person name="Martin F.M."/>
            <person name="Miettinen O."/>
            <person name="Hibbett D.S."/>
            <person name="Nagy L.G."/>
        </authorList>
    </citation>
    <scope>NUCLEOTIDE SEQUENCE [LARGE SCALE GENOMIC DNA]</scope>
    <source>
        <strain evidence="2 3">CBS 962.96</strain>
    </source>
</reference>
<dbReference type="EMBL" id="ML179265">
    <property type="protein sequence ID" value="THU92874.1"/>
    <property type="molecule type" value="Genomic_DNA"/>
</dbReference>
<accession>A0A4S8LTP1</accession>
<dbReference type="AlphaFoldDB" id="A0A4S8LTP1"/>
<organism evidence="2 3">
    <name type="scientific">Dendrothele bispora (strain CBS 962.96)</name>
    <dbReference type="NCBI Taxonomy" id="1314807"/>
    <lineage>
        <taxon>Eukaryota</taxon>
        <taxon>Fungi</taxon>
        <taxon>Dikarya</taxon>
        <taxon>Basidiomycota</taxon>
        <taxon>Agaricomycotina</taxon>
        <taxon>Agaricomycetes</taxon>
        <taxon>Agaricomycetidae</taxon>
        <taxon>Agaricales</taxon>
        <taxon>Agaricales incertae sedis</taxon>
        <taxon>Dendrothele</taxon>
    </lineage>
</organism>
<feature type="compositionally biased region" description="Polar residues" evidence="1">
    <location>
        <begin position="125"/>
        <end position="134"/>
    </location>
</feature>
<evidence type="ECO:0000256" key="1">
    <source>
        <dbReference type="SAM" id="MobiDB-lite"/>
    </source>
</evidence>
<feature type="compositionally biased region" description="Polar residues" evidence="1">
    <location>
        <begin position="156"/>
        <end position="181"/>
    </location>
</feature>